<dbReference type="Proteomes" id="UP000183986">
    <property type="component" value="Unassembled WGS sequence"/>
</dbReference>
<dbReference type="EMBL" id="MPKY01000001">
    <property type="protein sequence ID" value="OJS99507.1"/>
    <property type="molecule type" value="Genomic_DNA"/>
</dbReference>
<evidence type="ECO:0000256" key="5">
    <source>
        <dbReference type="SAM" id="MobiDB-lite"/>
    </source>
</evidence>
<evidence type="ECO:0000313" key="7">
    <source>
        <dbReference type="EMBL" id="OJS99507.1"/>
    </source>
</evidence>
<feature type="signal peptide" evidence="6">
    <location>
        <begin position="1"/>
        <end position="25"/>
    </location>
</feature>
<dbReference type="GO" id="GO:0015562">
    <property type="term" value="F:efflux transmembrane transporter activity"/>
    <property type="evidence" value="ECO:0007669"/>
    <property type="project" value="InterPro"/>
</dbReference>
<evidence type="ECO:0000256" key="3">
    <source>
        <dbReference type="ARBA" id="ARBA00023237"/>
    </source>
</evidence>
<keyword evidence="2" id="KW-0472">Membrane</keyword>
<dbReference type="OrthoDB" id="5801460at2"/>
<feature type="coiled-coil region" evidence="4">
    <location>
        <begin position="140"/>
        <end position="198"/>
    </location>
</feature>
<accession>A0A1M2UW40</accession>
<reference evidence="7" key="1">
    <citation type="submission" date="2016-11" db="EMBL/GenBank/DDBJ databases">
        <title>Draft Genome Sequence of Marinobacter hydrocarbonoclasticus strain STW2, a polyaromatic aromatic hydrocarbon degrading and denitrifying bacterium from rhizosphere of Seagrass Enhalus acodoides.</title>
        <authorList>
            <person name="Ling J."/>
            <person name="Dong J."/>
        </authorList>
    </citation>
    <scope>NUCLEOTIDE SEQUENCE [LARGE SCALE GENOMIC DNA]</scope>
    <source>
        <strain evidence="7">STW2</strain>
    </source>
</reference>
<feature type="region of interest" description="Disordered" evidence="5">
    <location>
        <begin position="45"/>
        <end position="64"/>
    </location>
</feature>
<keyword evidence="3" id="KW-0998">Cell outer membrane</keyword>
<comment type="similarity">
    <text evidence="1">Belongs to the outer membrane factor (OMF) (TC 1.B.17) family.</text>
</comment>
<feature type="coiled-coil region" evidence="4">
    <location>
        <begin position="287"/>
        <end position="314"/>
    </location>
</feature>
<gene>
    <name evidence="7" type="ORF">BEE62_05065</name>
</gene>
<dbReference type="AlphaFoldDB" id="A0A1M2UW40"/>
<evidence type="ECO:0000313" key="8">
    <source>
        <dbReference type="Proteomes" id="UP000183986"/>
    </source>
</evidence>
<name>A0A1M2UW40_MARNT</name>
<keyword evidence="4" id="KW-0175">Coiled coil</keyword>
<keyword evidence="2" id="KW-0812">Transmembrane</keyword>
<evidence type="ECO:0000256" key="1">
    <source>
        <dbReference type="ARBA" id="ARBA00007613"/>
    </source>
</evidence>
<comment type="caution">
    <text evidence="7">The sequence shown here is derived from an EMBL/GenBank/DDBJ whole genome shotgun (WGS) entry which is preliminary data.</text>
</comment>
<dbReference type="Pfam" id="PF02321">
    <property type="entry name" value="OEP"/>
    <property type="match status" value="1"/>
</dbReference>
<keyword evidence="6" id="KW-0732">Signal</keyword>
<proteinExistence type="inferred from homology"/>
<sequence>MKASKHSPRALLCSVLLSIPLFGQAETVNWTNWLTGQISKHPDVMAATEQAAARKEDAEASEQPLYNPELSVGADRTGSENNFEAGLSQTIDWSDQQGALQEKAKLIRLSAQAGLSEAVLTQTSESLFALVEWRATTLFEEIAESQQQRLDALLDQVEQRQQAGDLGRADAELLFLNLSRQLSEVAQAKAAVDRAETQVQERLPDWRPQDGGIPEYIWPALESQIGEADLLSHPSIAVARAEWQVLKSEAEVARRKATASPTVGLSGGRDGGENVVGLTFSIPLNVRNNYRAEIRAANRRALEAEARFQALYRKQQYDLAGARASWKRYDTQLRRWTELSQGRVQRSADLLEKQWQVGDLSTSEYLQALGQRAESLKTGIELEKQAQLGLIELLSQSGELITLFQY</sequence>
<keyword evidence="2" id="KW-1134">Transmembrane beta strand</keyword>
<protein>
    <submittedName>
        <fullName evidence="7">ABC transporter permease</fullName>
    </submittedName>
</protein>
<evidence type="ECO:0000256" key="4">
    <source>
        <dbReference type="SAM" id="Coils"/>
    </source>
</evidence>
<dbReference type="SUPFAM" id="SSF56954">
    <property type="entry name" value="Outer membrane efflux proteins (OEP)"/>
    <property type="match status" value="1"/>
</dbReference>
<keyword evidence="8" id="KW-1185">Reference proteome</keyword>
<evidence type="ECO:0000256" key="2">
    <source>
        <dbReference type="ARBA" id="ARBA00022452"/>
    </source>
</evidence>
<dbReference type="Gene3D" id="1.20.1600.10">
    <property type="entry name" value="Outer membrane efflux proteins (OEP)"/>
    <property type="match status" value="1"/>
</dbReference>
<evidence type="ECO:0000256" key="6">
    <source>
        <dbReference type="SAM" id="SignalP"/>
    </source>
</evidence>
<organism evidence="7 8">
    <name type="scientific">Marinobacter nauticus</name>
    <name type="common">Marinobacter hydrocarbonoclasticus</name>
    <name type="synonym">Marinobacter aquaeolei</name>
    <dbReference type="NCBI Taxonomy" id="2743"/>
    <lineage>
        <taxon>Bacteria</taxon>
        <taxon>Pseudomonadati</taxon>
        <taxon>Pseudomonadota</taxon>
        <taxon>Gammaproteobacteria</taxon>
        <taxon>Pseudomonadales</taxon>
        <taxon>Marinobacteraceae</taxon>
        <taxon>Marinobacter</taxon>
    </lineage>
</organism>
<feature type="chain" id="PRO_5012589524" evidence="6">
    <location>
        <begin position="26"/>
        <end position="406"/>
    </location>
</feature>
<dbReference type="InterPro" id="IPR003423">
    <property type="entry name" value="OMP_efflux"/>
</dbReference>